<feature type="compositionally biased region" description="Polar residues" evidence="1">
    <location>
        <begin position="8"/>
        <end position="18"/>
    </location>
</feature>
<evidence type="ECO:0000313" key="4">
    <source>
        <dbReference type="Proteomes" id="UP001189429"/>
    </source>
</evidence>
<accession>A0ABN9UZ09</accession>
<comment type="caution">
    <text evidence="3">The sequence shown here is derived from an EMBL/GenBank/DDBJ whole genome shotgun (WGS) entry which is preliminary data.</text>
</comment>
<gene>
    <name evidence="2" type="ORF">PCOR1329_LOCUS53024</name>
    <name evidence="3" type="ORF">PCOR1329_LOCUS53027</name>
</gene>
<dbReference type="Proteomes" id="UP001189429">
    <property type="component" value="Unassembled WGS sequence"/>
</dbReference>
<reference evidence="3" key="1">
    <citation type="submission" date="2023-10" db="EMBL/GenBank/DDBJ databases">
        <authorList>
            <person name="Chen Y."/>
            <person name="Shah S."/>
            <person name="Dougan E. K."/>
            <person name="Thang M."/>
            <person name="Chan C."/>
        </authorList>
    </citation>
    <scope>NUCLEOTIDE SEQUENCE [LARGE SCALE GENOMIC DNA]</scope>
</reference>
<feature type="compositionally biased region" description="Gly residues" evidence="1">
    <location>
        <begin position="231"/>
        <end position="240"/>
    </location>
</feature>
<evidence type="ECO:0000313" key="2">
    <source>
        <dbReference type="EMBL" id="CAK0865541.1"/>
    </source>
</evidence>
<proteinExistence type="predicted"/>
<organism evidence="3 4">
    <name type="scientific">Prorocentrum cordatum</name>
    <dbReference type="NCBI Taxonomy" id="2364126"/>
    <lineage>
        <taxon>Eukaryota</taxon>
        <taxon>Sar</taxon>
        <taxon>Alveolata</taxon>
        <taxon>Dinophyceae</taxon>
        <taxon>Prorocentrales</taxon>
        <taxon>Prorocentraceae</taxon>
        <taxon>Prorocentrum</taxon>
    </lineage>
</organism>
<feature type="region of interest" description="Disordered" evidence="1">
    <location>
        <begin position="229"/>
        <end position="251"/>
    </location>
</feature>
<dbReference type="EMBL" id="CAUYUJ010016460">
    <property type="protein sequence ID" value="CAK0865544.1"/>
    <property type="molecule type" value="Genomic_DNA"/>
</dbReference>
<name>A0ABN9UZ09_9DINO</name>
<keyword evidence="4" id="KW-1185">Reference proteome</keyword>
<feature type="compositionally biased region" description="Polar residues" evidence="1">
    <location>
        <begin position="242"/>
        <end position="251"/>
    </location>
</feature>
<evidence type="ECO:0000256" key="1">
    <source>
        <dbReference type="SAM" id="MobiDB-lite"/>
    </source>
</evidence>
<evidence type="ECO:0000313" key="3">
    <source>
        <dbReference type="EMBL" id="CAK0865544.1"/>
    </source>
</evidence>
<sequence length="251" mass="26050">MAAVAQPFEQQAMSQTPQGPGWMPQTADQNGKAVGARVPPSFCAKVCYPPCAMSGYEHGDPTLGIFEGKALCALILELLCCMGCVVSLCFWQPDPENIKGDGTQRTVEQKCLAGFCVGFVAISFWENGDFCCGPDGECTWCTEESVKGCLFHFIPGLVSLPPLDCCYVMCCWEPNGRFFRRSLGNHGGGAAVVGAPVQTAEGNLPFWQVQAAGPAAVVVGQLAGPPPGGLAPQGGGGGVGTAASSACHTPK</sequence>
<protein>
    <submittedName>
        <fullName evidence="3">Uncharacterized protein</fullName>
    </submittedName>
</protein>
<feature type="region of interest" description="Disordered" evidence="1">
    <location>
        <begin position="1"/>
        <end position="33"/>
    </location>
</feature>
<dbReference type="EMBL" id="CAUYUJ010016460">
    <property type="protein sequence ID" value="CAK0865541.1"/>
    <property type="molecule type" value="Genomic_DNA"/>
</dbReference>